<evidence type="ECO:0000313" key="2">
    <source>
        <dbReference type="Ensembl" id="ENSOCUP00000019411.2"/>
    </source>
</evidence>
<dbReference type="Bgee" id="ENSOCUG00000004563">
    <property type="expression patterns" value="Expressed in ovary and 13 other cell types or tissues"/>
</dbReference>
<evidence type="ECO:0000313" key="3">
    <source>
        <dbReference type="Proteomes" id="UP000001811"/>
    </source>
</evidence>
<dbReference type="AlphaFoldDB" id="G1TQW4"/>
<name>G1TQW4_RABIT</name>
<accession>G1TQW4</accession>
<keyword evidence="3" id="KW-1185">Reference proteome</keyword>
<feature type="compositionally biased region" description="Basic residues" evidence="1">
    <location>
        <begin position="1"/>
        <end position="13"/>
    </location>
</feature>
<reference evidence="2 3" key="1">
    <citation type="journal article" date="2011" name="Nature">
        <title>A high-resolution map of human evolutionary constraint using 29 mammals.</title>
        <authorList>
            <person name="Lindblad-Toh K."/>
            <person name="Garber M."/>
            <person name="Zuk O."/>
            <person name="Lin M.F."/>
            <person name="Parker B.J."/>
            <person name="Washietl S."/>
            <person name="Kheradpour P."/>
            <person name="Ernst J."/>
            <person name="Jordan G."/>
            <person name="Mauceli E."/>
            <person name="Ward L.D."/>
            <person name="Lowe C.B."/>
            <person name="Holloway A.K."/>
            <person name="Clamp M."/>
            <person name="Gnerre S."/>
            <person name="Alfoldi J."/>
            <person name="Beal K."/>
            <person name="Chang J."/>
            <person name="Clawson H."/>
            <person name="Cuff J."/>
            <person name="Di Palma F."/>
            <person name="Fitzgerald S."/>
            <person name="Flicek P."/>
            <person name="Guttman M."/>
            <person name="Hubisz M.J."/>
            <person name="Jaffe D.B."/>
            <person name="Jungreis I."/>
            <person name="Kent W.J."/>
            <person name="Kostka D."/>
            <person name="Lara M."/>
            <person name="Martins A.L."/>
            <person name="Massingham T."/>
            <person name="Moltke I."/>
            <person name="Raney B.J."/>
            <person name="Rasmussen M.D."/>
            <person name="Robinson J."/>
            <person name="Stark A."/>
            <person name="Vilella A.J."/>
            <person name="Wen J."/>
            <person name="Xie X."/>
            <person name="Zody M.C."/>
            <person name="Baldwin J."/>
            <person name="Bloom T."/>
            <person name="Chin C.W."/>
            <person name="Heiman D."/>
            <person name="Nicol R."/>
            <person name="Nusbaum C."/>
            <person name="Young S."/>
            <person name="Wilkinson J."/>
            <person name="Worley K.C."/>
            <person name="Kovar C.L."/>
            <person name="Muzny D.M."/>
            <person name="Gibbs R.A."/>
            <person name="Cree A."/>
            <person name="Dihn H.H."/>
            <person name="Fowler G."/>
            <person name="Jhangiani S."/>
            <person name="Joshi V."/>
            <person name="Lee S."/>
            <person name="Lewis L.R."/>
            <person name="Nazareth L.V."/>
            <person name="Okwuonu G."/>
            <person name="Santibanez J."/>
            <person name="Warren W.C."/>
            <person name="Mardis E.R."/>
            <person name="Weinstock G.M."/>
            <person name="Wilson R.K."/>
            <person name="Delehaunty K."/>
            <person name="Dooling D."/>
            <person name="Fronik C."/>
            <person name="Fulton L."/>
            <person name="Fulton B."/>
            <person name="Graves T."/>
            <person name="Minx P."/>
            <person name="Sodergren E."/>
            <person name="Birney E."/>
            <person name="Margulies E.H."/>
            <person name="Herrero J."/>
            <person name="Green E.D."/>
            <person name="Haussler D."/>
            <person name="Siepel A."/>
            <person name="Goldman N."/>
            <person name="Pollard K.S."/>
            <person name="Pedersen J.S."/>
            <person name="Lander E.S."/>
            <person name="Kellis M."/>
        </authorList>
    </citation>
    <scope>NUCLEOTIDE SEQUENCE [LARGE SCALE GENOMIC DNA]</scope>
    <source>
        <strain evidence="2 3">Thorbecke inbred</strain>
    </source>
</reference>
<dbReference type="HOGENOM" id="CLU_006480_3_0_1"/>
<reference evidence="2" key="2">
    <citation type="submission" date="2025-08" db="UniProtKB">
        <authorList>
            <consortium name="Ensembl"/>
        </authorList>
    </citation>
    <scope>IDENTIFICATION</scope>
    <source>
        <strain evidence="2">Thorbecke</strain>
    </source>
</reference>
<protein>
    <submittedName>
        <fullName evidence="2">Uncharacterized protein</fullName>
    </submittedName>
</protein>
<gene>
    <name evidence="2" type="primary">PCDHB2</name>
</gene>
<dbReference type="eggNOG" id="KOG3594">
    <property type="taxonomic scope" value="Eukaryota"/>
</dbReference>
<feature type="compositionally biased region" description="Polar residues" evidence="1">
    <location>
        <begin position="20"/>
        <end position="37"/>
    </location>
</feature>
<organism evidence="2 3">
    <name type="scientific">Oryctolagus cuniculus</name>
    <name type="common">Rabbit</name>
    <dbReference type="NCBI Taxonomy" id="9986"/>
    <lineage>
        <taxon>Eukaryota</taxon>
        <taxon>Metazoa</taxon>
        <taxon>Chordata</taxon>
        <taxon>Craniata</taxon>
        <taxon>Vertebrata</taxon>
        <taxon>Euteleostomi</taxon>
        <taxon>Mammalia</taxon>
        <taxon>Eutheria</taxon>
        <taxon>Euarchontoglires</taxon>
        <taxon>Glires</taxon>
        <taxon>Lagomorpha</taxon>
        <taxon>Leporidae</taxon>
        <taxon>Oryctolagus</taxon>
    </lineage>
</organism>
<reference evidence="2" key="3">
    <citation type="submission" date="2025-09" db="UniProtKB">
        <authorList>
            <consortium name="Ensembl"/>
        </authorList>
    </citation>
    <scope>IDENTIFICATION</scope>
    <source>
        <strain evidence="2">Thorbecke</strain>
    </source>
</reference>
<dbReference type="InParanoid" id="G1TQW4"/>
<sequence>MEAGRRKGKARVLKQRESWHSTTTAGAGQSPGSRGGA</sequence>
<dbReference type="Ensembl" id="ENSOCUT00000004560.3">
    <property type="protein sequence ID" value="ENSOCUP00000019411.2"/>
    <property type="gene ID" value="ENSOCUG00000004563.3"/>
</dbReference>
<proteinExistence type="predicted"/>
<feature type="region of interest" description="Disordered" evidence="1">
    <location>
        <begin position="1"/>
        <end position="37"/>
    </location>
</feature>
<dbReference type="EMBL" id="AAGW02027674">
    <property type="status" value="NOT_ANNOTATED_CDS"/>
    <property type="molecule type" value="Genomic_DNA"/>
</dbReference>
<dbReference type="Proteomes" id="UP000001811">
    <property type="component" value="Chromosome 3"/>
</dbReference>
<evidence type="ECO:0000256" key="1">
    <source>
        <dbReference type="SAM" id="MobiDB-lite"/>
    </source>
</evidence>